<evidence type="ECO:0000313" key="1">
    <source>
        <dbReference type="EMBL" id="CAA9432517.1"/>
    </source>
</evidence>
<name>A0A6J4QAM1_9ACTN</name>
<dbReference type="AlphaFoldDB" id="A0A6J4QAM1"/>
<proteinExistence type="predicted"/>
<feature type="non-terminal residue" evidence="1">
    <location>
        <position position="45"/>
    </location>
</feature>
<sequence>PRRTSLRHPLAQARILGGAHRYLGEQLDGVPADQEDGAHPHKGGL</sequence>
<organism evidence="1">
    <name type="scientific">uncultured Rubrobacteraceae bacterium</name>
    <dbReference type="NCBI Taxonomy" id="349277"/>
    <lineage>
        <taxon>Bacteria</taxon>
        <taxon>Bacillati</taxon>
        <taxon>Actinomycetota</taxon>
        <taxon>Rubrobacteria</taxon>
        <taxon>Rubrobacterales</taxon>
        <taxon>Rubrobacteraceae</taxon>
        <taxon>environmental samples</taxon>
    </lineage>
</organism>
<gene>
    <name evidence="1" type="ORF">AVDCRST_MAG80-681</name>
</gene>
<reference evidence="1" key="1">
    <citation type="submission" date="2020-02" db="EMBL/GenBank/DDBJ databases">
        <authorList>
            <person name="Meier V. D."/>
        </authorList>
    </citation>
    <scope>NUCLEOTIDE SEQUENCE</scope>
    <source>
        <strain evidence="1">AVDCRST_MAG80</strain>
    </source>
</reference>
<accession>A0A6J4QAM1</accession>
<protein>
    <submittedName>
        <fullName evidence="1">Uncharacterized protein</fullName>
    </submittedName>
</protein>
<feature type="non-terminal residue" evidence="1">
    <location>
        <position position="1"/>
    </location>
</feature>
<dbReference type="EMBL" id="CADCVC010000057">
    <property type="protein sequence ID" value="CAA9432517.1"/>
    <property type="molecule type" value="Genomic_DNA"/>
</dbReference>